<comment type="caution">
    <text evidence="6">Lacks conserved residue(s) required for the propagation of feature annotation.</text>
</comment>
<evidence type="ECO:0000256" key="6">
    <source>
        <dbReference type="RuleBase" id="RU363076"/>
    </source>
</evidence>
<evidence type="ECO:0000313" key="8">
    <source>
        <dbReference type="Proteomes" id="UP000446768"/>
    </source>
</evidence>
<dbReference type="PROSITE" id="PS50895">
    <property type="entry name" value="SURF1"/>
    <property type="match status" value="1"/>
</dbReference>
<keyword evidence="8" id="KW-1185">Reference proteome</keyword>
<evidence type="ECO:0000256" key="3">
    <source>
        <dbReference type="ARBA" id="ARBA00022692"/>
    </source>
</evidence>
<evidence type="ECO:0000256" key="4">
    <source>
        <dbReference type="ARBA" id="ARBA00022989"/>
    </source>
</evidence>
<dbReference type="EMBL" id="WKJJ01000009">
    <property type="protein sequence ID" value="MRV73124.1"/>
    <property type="molecule type" value="Genomic_DNA"/>
</dbReference>
<dbReference type="RefSeq" id="WP_154375393.1">
    <property type="nucleotide sequence ID" value="NZ_WKJJ01000009.1"/>
</dbReference>
<dbReference type="InterPro" id="IPR045214">
    <property type="entry name" value="Surf1/Surf4"/>
</dbReference>
<keyword evidence="5 6" id="KW-0472">Membrane</keyword>
<dbReference type="AlphaFoldDB" id="A0A7X2LUQ1"/>
<keyword evidence="4 6" id="KW-1133">Transmembrane helix</keyword>
<dbReference type="PANTHER" id="PTHR23427">
    <property type="entry name" value="SURFEIT LOCUS PROTEIN"/>
    <property type="match status" value="1"/>
</dbReference>
<proteinExistence type="inferred from homology"/>
<dbReference type="GO" id="GO:0005886">
    <property type="term" value="C:plasma membrane"/>
    <property type="evidence" value="ECO:0007669"/>
    <property type="project" value="UniProtKB-SubCell"/>
</dbReference>
<keyword evidence="3 6" id="KW-0812">Transmembrane</keyword>
<evidence type="ECO:0000256" key="1">
    <source>
        <dbReference type="ARBA" id="ARBA00004370"/>
    </source>
</evidence>
<comment type="similarity">
    <text evidence="2 6">Belongs to the SURF1 family.</text>
</comment>
<dbReference type="PANTHER" id="PTHR23427:SF2">
    <property type="entry name" value="SURFEIT LOCUS PROTEIN 1"/>
    <property type="match status" value="1"/>
</dbReference>
<evidence type="ECO:0000256" key="2">
    <source>
        <dbReference type="ARBA" id="ARBA00007165"/>
    </source>
</evidence>
<accession>A0A7X2LUQ1</accession>
<dbReference type="CDD" id="cd06662">
    <property type="entry name" value="SURF1"/>
    <property type="match status" value="1"/>
</dbReference>
<protein>
    <recommendedName>
        <fullName evidence="6">SURF1-like protein</fullName>
    </recommendedName>
</protein>
<name>A0A7X2LUQ1_9BURK</name>
<keyword evidence="6" id="KW-1003">Cell membrane</keyword>
<comment type="caution">
    <text evidence="7">The sequence shown here is derived from an EMBL/GenBank/DDBJ whole genome shotgun (WGS) entry which is preliminary data.</text>
</comment>
<comment type="subcellular location">
    <subcellularLocation>
        <location evidence="6">Cell membrane</location>
        <topology evidence="6">Multi-pass membrane protein</topology>
    </subcellularLocation>
    <subcellularLocation>
        <location evidence="1">Membrane</location>
    </subcellularLocation>
</comment>
<feature type="transmembrane region" description="Helical" evidence="6">
    <location>
        <begin position="221"/>
        <end position="239"/>
    </location>
</feature>
<dbReference type="Pfam" id="PF02104">
    <property type="entry name" value="SURF1"/>
    <property type="match status" value="1"/>
</dbReference>
<reference evidence="7 8" key="1">
    <citation type="submission" date="2019-11" db="EMBL/GenBank/DDBJ databases">
        <title>Novel species isolated from a subtropical stream in China.</title>
        <authorList>
            <person name="Lu H."/>
        </authorList>
    </citation>
    <scope>NUCLEOTIDE SEQUENCE [LARGE SCALE GENOMIC DNA]</scope>
    <source>
        <strain evidence="7 8">FT92W</strain>
    </source>
</reference>
<sequence length="246" mass="27137">MRPGFPIKFRFRLIPFIATVLLVALGVSLGQWQDRRAEYKMAQELRLQAGRTGAPLDIGAQPMSASLVEFRRVRMTGEFVAAWPIYLDNRPYQGRAGFYLLMPFKIAGTDMHVLVARGWLPRNMADRNQVPDYRTPSGTVTVEGVARLGPGQVMQLGTPPALQRHAIVQNATVQEVAAASGLRMQPFVVEQAAPAGPEDTGIVHDWPAPSTGVDKHKGYAFQWYGLALMALLFFVVTGFRRGKATS</sequence>
<evidence type="ECO:0000256" key="5">
    <source>
        <dbReference type="ARBA" id="ARBA00023136"/>
    </source>
</evidence>
<dbReference type="InterPro" id="IPR002994">
    <property type="entry name" value="Surf1/Shy1"/>
</dbReference>
<gene>
    <name evidence="7" type="ORF">GJ700_15550</name>
</gene>
<organism evidence="7 8">
    <name type="scientific">Pseudoduganella rivuli</name>
    <dbReference type="NCBI Taxonomy" id="2666085"/>
    <lineage>
        <taxon>Bacteria</taxon>
        <taxon>Pseudomonadati</taxon>
        <taxon>Pseudomonadota</taxon>
        <taxon>Betaproteobacteria</taxon>
        <taxon>Burkholderiales</taxon>
        <taxon>Oxalobacteraceae</taxon>
        <taxon>Telluria group</taxon>
        <taxon>Pseudoduganella</taxon>
    </lineage>
</organism>
<dbReference type="Proteomes" id="UP000446768">
    <property type="component" value="Unassembled WGS sequence"/>
</dbReference>
<evidence type="ECO:0000313" key="7">
    <source>
        <dbReference type="EMBL" id="MRV73124.1"/>
    </source>
</evidence>